<dbReference type="Proteomes" id="UP001153709">
    <property type="component" value="Chromosome 9"/>
</dbReference>
<evidence type="ECO:0000256" key="1">
    <source>
        <dbReference type="ARBA" id="ARBA00004141"/>
    </source>
</evidence>
<keyword evidence="10" id="KW-1185">Reference proteome</keyword>
<evidence type="ECO:0000256" key="5">
    <source>
        <dbReference type="ARBA" id="ARBA00023180"/>
    </source>
</evidence>
<evidence type="ECO:0000313" key="9">
    <source>
        <dbReference type="EMBL" id="CAG9841120.1"/>
    </source>
</evidence>
<sequence>MQTVESHLLSANEESYVLLSGQILSDKLLFLGFTMYTTCVIWLAFVPLYFGTANHVALRITSMAVTISLSASVTVACLFSPKLYIILIRPERNIRQSMMPMRYSAINKSSTNTGSGSMMAAVMVTAATCDQKQNVQKHVSPIEPVVDDIFYKQAKTKDTSTQTSPNTEKRFVPAPDAAPKINNNYNIGNGPANISQEAAKLKELTS</sequence>
<evidence type="ECO:0000256" key="2">
    <source>
        <dbReference type="ARBA" id="ARBA00022692"/>
    </source>
</evidence>
<dbReference type="AlphaFoldDB" id="A0A9N9TC47"/>
<dbReference type="EMBL" id="OU898284">
    <property type="protein sequence ID" value="CAG9841120.1"/>
    <property type="molecule type" value="Genomic_DNA"/>
</dbReference>
<feature type="compositionally biased region" description="Low complexity" evidence="6">
    <location>
        <begin position="178"/>
        <end position="192"/>
    </location>
</feature>
<keyword evidence="3 7" id="KW-1133">Transmembrane helix</keyword>
<keyword evidence="2 7" id="KW-0812">Transmembrane</keyword>
<reference evidence="9" key="1">
    <citation type="submission" date="2022-01" db="EMBL/GenBank/DDBJ databases">
        <authorList>
            <person name="King R."/>
        </authorList>
    </citation>
    <scope>NUCLEOTIDE SEQUENCE</scope>
</reference>
<dbReference type="OrthoDB" id="425344at2759"/>
<evidence type="ECO:0000256" key="3">
    <source>
        <dbReference type="ARBA" id="ARBA00022989"/>
    </source>
</evidence>
<evidence type="ECO:0000259" key="8">
    <source>
        <dbReference type="PROSITE" id="PS50259"/>
    </source>
</evidence>
<accession>A0A9N9TC47</accession>
<dbReference type="Pfam" id="PF00003">
    <property type="entry name" value="7tm_3"/>
    <property type="match status" value="1"/>
</dbReference>
<feature type="region of interest" description="Disordered" evidence="6">
    <location>
        <begin position="155"/>
        <end position="192"/>
    </location>
</feature>
<dbReference type="PROSITE" id="PS50259">
    <property type="entry name" value="G_PROTEIN_RECEP_F3_4"/>
    <property type="match status" value="1"/>
</dbReference>
<organism evidence="9 10">
    <name type="scientific">Diabrotica balteata</name>
    <name type="common">Banded cucumber beetle</name>
    <dbReference type="NCBI Taxonomy" id="107213"/>
    <lineage>
        <taxon>Eukaryota</taxon>
        <taxon>Metazoa</taxon>
        <taxon>Ecdysozoa</taxon>
        <taxon>Arthropoda</taxon>
        <taxon>Hexapoda</taxon>
        <taxon>Insecta</taxon>
        <taxon>Pterygota</taxon>
        <taxon>Neoptera</taxon>
        <taxon>Endopterygota</taxon>
        <taxon>Coleoptera</taxon>
        <taxon>Polyphaga</taxon>
        <taxon>Cucujiformia</taxon>
        <taxon>Chrysomeloidea</taxon>
        <taxon>Chrysomelidae</taxon>
        <taxon>Galerucinae</taxon>
        <taxon>Diabroticina</taxon>
        <taxon>Diabroticites</taxon>
        <taxon>Diabrotica</taxon>
    </lineage>
</organism>
<keyword evidence="4 7" id="KW-0472">Membrane</keyword>
<evidence type="ECO:0000256" key="6">
    <source>
        <dbReference type="SAM" id="MobiDB-lite"/>
    </source>
</evidence>
<feature type="transmembrane region" description="Helical" evidence="7">
    <location>
        <begin position="28"/>
        <end position="50"/>
    </location>
</feature>
<dbReference type="InterPro" id="IPR050726">
    <property type="entry name" value="mGluR"/>
</dbReference>
<evidence type="ECO:0000256" key="7">
    <source>
        <dbReference type="SAM" id="Phobius"/>
    </source>
</evidence>
<feature type="transmembrane region" description="Helical" evidence="7">
    <location>
        <begin position="56"/>
        <end position="79"/>
    </location>
</feature>
<keyword evidence="5" id="KW-0325">Glycoprotein</keyword>
<protein>
    <recommendedName>
        <fullName evidence="8">G-protein coupled receptors family 3 profile domain-containing protein</fullName>
    </recommendedName>
</protein>
<name>A0A9N9TC47_DIABA</name>
<feature type="domain" description="G-protein coupled receptors family 3 profile" evidence="8">
    <location>
        <begin position="30"/>
        <end position="102"/>
    </location>
</feature>
<proteinExistence type="predicted"/>
<gene>
    <name evidence="9" type="ORF">DIABBA_LOCUS13711</name>
</gene>
<dbReference type="GO" id="GO:0004930">
    <property type="term" value="F:G protein-coupled receptor activity"/>
    <property type="evidence" value="ECO:0007669"/>
    <property type="project" value="InterPro"/>
</dbReference>
<comment type="subcellular location">
    <subcellularLocation>
        <location evidence="1">Membrane</location>
        <topology evidence="1">Multi-pass membrane protein</topology>
    </subcellularLocation>
</comment>
<evidence type="ECO:0000313" key="10">
    <source>
        <dbReference type="Proteomes" id="UP001153709"/>
    </source>
</evidence>
<evidence type="ECO:0000256" key="4">
    <source>
        <dbReference type="ARBA" id="ARBA00023136"/>
    </source>
</evidence>
<dbReference type="GO" id="GO:0016020">
    <property type="term" value="C:membrane"/>
    <property type="evidence" value="ECO:0007669"/>
    <property type="project" value="UniProtKB-SubCell"/>
</dbReference>
<dbReference type="PANTHER" id="PTHR24060">
    <property type="entry name" value="METABOTROPIC GLUTAMATE RECEPTOR"/>
    <property type="match status" value="1"/>
</dbReference>
<dbReference type="InterPro" id="IPR017978">
    <property type="entry name" value="GPCR_3_C"/>
</dbReference>